<comment type="caution">
    <text evidence="3">The sequence shown here is derived from an EMBL/GenBank/DDBJ whole genome shotgun (WGS) entry which is preliminary data.</text>
</comment>
<evidence type="ECO:0000256" key="1">
    <source>
        <dbReference type="SAM" id="MobiDB-lite"/>
    </source>
</evidence>
<feature type="transmembrane region" description="Helical" evidence="2">
    <location>
        <begin position="22"/>
        <end position="43"/>
    </location>
</feature>
<evidence type="ECO:0000256" key="2">
    <source>
        <dbReference type="SAM" id="Phobius"/>
    </source>
</evidence>
<keyword evidence="4" id="KW-1185">Reference proteome</keyword>
<evidence type="ECO:0000313" key="4">
    <source>
        <dbReference type="Proteomes" id="UP001597353"/>
    </source>
</evidence>
<dbReference type="EMBL" id="JBHUGH010000003">
    <property type="protein sequence ID" value="MFD1911516.1"/>
    <property type="molecule type" value="Genomic_DNA"/>
</dbReference>
<name>A0ABW4S2F8_9RHOB</name>
<keyword evidence="2" id="KW-0812">Transmembrane</keyword>
<organism evidence="3 4">
    <name type="scientific">Halodurantibacterium flavum</name>
    <dbReference type="NCBI Taxonomy" id="1382802"/>
    <lineage>
        <taxon>Bacteria</taxon>
        <taxon>Pseudomonadati</taxon>
        <taxon>Pseudomonadota</taxon>
        <taxon>Alphaproteobacteria</taxon>
        <taxon>Rhodobacterales</taxon>
        <taxon>Paracoccaceae</taxon>
        <taxon>Halodurantibacterium</taxon>
    </lineage>
</organism>
<proteinExistence type="predicted"/>
<evidence type="ECO:0000313" key="3">
    <source>
        <dbReference type="EMBL" id="MFD1911516.1"/>
    </source>
</evidence>
<dbReference type="Pfam" id="PF13801">
    <property type="entry name" value="Metal_resist"/>
    <property type="match status" value="1"/>
</dbReference>
<dbReference type="RefSeq" id="WP_390259843.1">
    <property type="nucleotide sequence ID" value="NZ_JBHUGH010000003.1"/>
</dbReference>
<sequence length="181" mass="19330">MAEPHETARAPRRPRAPRWMQILLFLSLAVNLVGLGVLAGGVITRGGPGGPPPVVLRDISLGAYSEALSPEDRAALRSAFRQNVPALRDLRDQQRAEQARLLEALRAQPFSPDAVAAILETQRGRLLRATEIGHGALLARLTEMDNAARAGFADRLEEALARRPGPGGGGPGRRHGDAPQP</sequence>
<accession>A0ABW4S2F8</accession>
<reference evidence="4" key="1">
    <citation type="journal article" date="2019" name="Int. J. Syst. Evol. Microbiol.">
        <title>The Global Catalogue of Microorganisms (GCM) 10K type strain sequencing project: providing services to taxonomists for standard genome sequencing and annotation.</title>
        <authorList>
            <consortium name="The Broad Institute Genomics Platform"/>
            <consortium name="The Broad Institute Genome Sequencing Center for Infectious Disease"/>
            <person name="Wu L."/>
            <person name="Ma J."/>
        </authorList>
    </citation>
    <scope>NUCLEOTIDE SEQUENCE [LARGE SCALE GENOMIC DNA]</scope>
    <source>
        <strain evidence="4">CGMCC 4.7242</strain>
    </source>
</reference>
<keyword evidence="2" id="KW-0472">Membrane</keyword>
<feature type="region of interest" description="Disordered" evidence="1">
    <location>
        <begin position="159"/>
        <end position="181"/>
    </location>
</feature>
<gene>
    <name evidence="3" type="ORF">ACFSGJ_04720</name>
</gene>
<dbReference type="Proteomes" id="UP001597353">
    <property type="component" value="Unassembled WGS sequence"/>
</dbReference>
<keyword evidence="2" id="KW-1133">Transmembrane helix</keyword>
<protein>
    <submittedName>
        <fullName evidence="3">Periplasmic heavy metal sensor</fullName>
    </submittedName>
</protein>
<dbReference type="InterPro" id="IPR025961">
    <property type="entry name" value="Metal_resist"/>
</dbReference>